<dbReference type="Proteomes" id="UP001167160">
    <property type="component" value="Unassembled WGS sequence"/>
</dbReference>
<evidence type="ECO:0000256" key="1">
    <source>
        <dbReference type="ARBA" id="ARBA00004141"/>
    </source>
</evidence>
<evidence type="ECO:0000256" key="5">
    <source>
        <dbReference type="SAM" id="Phobius"/>
    </source>
</evidence>
<proteinExistence type="predicted"/>
<evidence type="ECO:0000256" key="2">
    <source>
        <dbReference type="ARBA" id="ARBA00022692"/>
    </source>
</evidence>
<evidence type="ECO:0000256" key="4">
    <source>
        <dbReference type="ARBA" id="ARBA00023136"/>
    </source>
</evidence>
<evidence type="ECO:0000256" key="3">
    <source>
        <dbReference type="ARBA" id="ARBA00022989"/>
    </source>
</evidence>
<name>A0ABT0X630_9ACTN</name>
<keyword evidence="4 5" id="KW-0472">Membrane</keyword>
<keyword evidence="3 5" id="KW-1133">Transmembrane helix</keyword>
<comment type="subcellular location">
    <subcellularLocation>
        <location evidence="1">Membrane</location>
        <topology evidence="1">Multi-pass membrane protein</topology>
    </subcellularLocation>
</comment>
<evidence type="ECO:0000313" key="7">
    <source>
        <dbReference type="Proteomes" id="UP001167160"/>
    </source>
</evidence>
<gene>
    <name evidence="6" type="ORF">M1E25_11550</name>
</gene>
<sequence>MPKDRLIESGQTGVAPFPPAVIKATATCELFAVAGLILPWAIGIAAALTPLAACGLAFVMLGAVTSHTSLLRADRAAGRGSAEARNVAVNLLILAPCLFVAAGRF</sequence>
<dbReference type="InterPro" id="IPR032808">
    <property type="entry name" value="DoxX"/>
</dbReference>
<keyword evidence="7" id="KW-1185">Reference proteome</keyword>
<keyword evidence="2 5" id="KW-0812">Transmembrane</keyword>
<feature type="transmembrane region" description="Helical" evidence="5">
    <location>
        <begin position="84"/>
        <end position="102"/>
    </location>
</feature>
<organism evidence="6 7">
    <name type="scientific">Streptomyces meridianus</name>
    <dbReference type="NCBI Taxonomy" id="2938945"/>
    <lineage>
        <taxon>Bacteria</taxon>
        <taxon>Bacillati</taxon>
        <taxon>Actinomycetota</taxon>
        <taxon>Actinomycetes</taxon>
        <taxon>Kitasatosporales</taxon>
        <taxon>Streptomycetaceae</taxon>
        <taxon>Streptomyces</taxon>
    </lineage>
</organism>
<dbReference type="EMBL" id="JAMQGM010000024">
    <property type="protein sequence ID" value="MCM2577986.1"/>
    <property type="molecule type" value="Genomic_DNA"/>
</dbReference>
<reference evidence="6" key="1">
    <citation type="journal article" date="2023" name="Int. J. Syst. Evol. Microbiol.">
        <title>Streptomyces meridianus sp. nov. isolated from brackish water of the Tagus estuary in Alcochete, Portugal.</title>
        <authorList>
            <person name="Santos J.D.N."/>
            <person name="Klimek D."/>
            <person name="Calusinska M."/>
            <person name="Lobo Da Cunha A."/>
            <person name="Catita J."/>
            <person name="Goncalves H."/>
            <person name="Gonzalez I."/>
            <person name="Reyes F."/>
            <person name="Lage O.M."/>
        </authorList>
    </citation>
    <scope>NUCLEOTIDE SEQUENCE</scope>
    <source>
        <strain evidence="6">MTZ3.1</strain>
    </source>
</reference>
<feature type="transmembrane region" description="Helical" evidence="5">
    <location>
        <begin position="40"/>
        <end position="64"/>
    </location>
</feature>
<comment type="caution">
    <text evidence="6">The sequence shown here is derived from an EMBL/GenBank/DDBJ whole genome shotgun (WGS) entry which is preliminary data.</text>
</comment>
<protein>
    <submittedName>
        <fullName evidence="6">DoxX family protein</fullName>
    </submittedName>
</protein>
<evidence type="ECO:0000313" key="6">
    <source>
        <dbReference type="EMBL" id="MCM2577986.1"/>
    </source>
</evidence>
<accession>A0ABT0X630</accession>
<dbReference type="Pfam" id="PF13564">
    <property type="entry name" value="DoxX_2"/>
    <property type="match status" value="1"/>
</dbReference>